<name>A0A0K9Q1E3_ZOSMR</name>
<feature type="transmembrane region" description="Helical" evidence="8">
    <location>
        <begin position="109"/>
        <end position="128"/>
    </location>
</feature>
<sequence length="209" mass="22850">MSGDVAVYYGRGSRFKVKTAEVLLRCLICVLGVVAAVVVATDTEMQNIFSVERTAKFTDLKSLVFLFVANVIAAGYSLVQGVWCVVSMSTGTYFLNKPLGWIVFSFDQLMAYVTLAALAAVAQTAVFAEKGDSEMQWMKLCSMYVKFCSRLGEGMISATLVGLSFVALSCMSAFNLFRLYGKIRPVKPSSYLHHHSTTILASQLNVVNT</sequence>
<dbReference type="NCBIfam" id="TIGR01569">
    <property type="entry name" value="A_tha_TIGR01569"/>
    <property type="match status" value="1"/>
</dbReference>
<dbReference type="Proteomes" id="UP000036987">
    <property type="component" value="Unassembled WGS sequence"/>
</dbReference>
<dbReference type="AlphaFoldDB" id="A0A0K9Q1E3"/>
<dbReference type="PANTHER" id="PTHR33573:SF64">
    <property type="entry name" value="CASP-LIKE PROTEIN 2B1"/>
    <property type="match status" value="1"/>
</dbReference>
<evidence type="ECO:0000256" key="4">
    <source>
        <dbReference type="ARBA" id="ARBA00022475"/>
    </source>
</evidence>
<keyword evidence="4 8" id="KW-1003">Cell membrane</keyword>
<dbReference type="EMBL" id="LFYR01000338">
    <property type="protein sequence ID" value="KMZ74347.1"/>
    <property type="molecule type" value="Genomic_DNA"/>
</dbReference>
<comment type="subcellular location">
    <subcellularLocation>
        <location evidence="1 8">Cell membrane</location>
        <topology evidence="1 8">Multi-pass membrane protein</topology>
    </subcellularLocation>
</comment>
<evidence type="ECO:0000256" key="6">
    <source>
        <dbReference type="ARBA" id="ARBA00022989"/>
    </source>
</evidence>
<keyword evidence="7 8" id="KW-0472">Membrane</keyword>
<dbReference type="GO" id="GO:0005886">
    <property type="term" value="C:plasma membrane"/>
    <property type="evidence" value="ECO:0007669"/>
    <property type="project" value="UniProtKB-SubCell"/>
</dbReference>
<evidence type="ECO:0000256" key="1">
    <source>
        <dbReference type="ARBA" id="ARBA00004651"/>
    </source>
</evidence>
<dbReference type="Pfam" id="PF04535">
    <property type="entry name" value="CASP_dom"/>
    <property type="match status" value="1"/>
</dbReference>
<keyword evidence="6 8" id="KW-1133">Transmembrane helix</keyword>
<dbReference type="InterPro" id="IPR006702">
    <property type="entry name" value="CASP_dom"/>
</dbReference>
<evidence type="ECO:0000259" key="9">
    <source>
        <dbReference type="Pfam" id="PF04535"/>
    </source>
</evidence>
<reference evidence="11" key="1">
    <citation type="journal article" date="2016" name="Nature">
        <title>The genome of the seagrass Zostera marina reveals angiosperm adaptation to the sea.</title>
        <authorList>
            <person name="Olsen J.L."/>
            <person name="Rouze P."/>
            <person name="Verhelst B."/>
            <person name="Lin Y.-C."/>
            <person name="Bayer T."/>
            <person name="Collen J."/>
            <person name="Dattolo E."/>
            <person name="De Paoli E."/>
            <person name="Dittami S."/>
            <person name="Maumus F."/>
            <person name="Michel G."/>
            <person name="Kersting A."/>
            <person name="Lauritano C."/>
            <person name="Lohaus R."/>
            <person name="Toepel M."/>
            <person name="Tonon T."/>
            <person name="Vanneste K."/>
            <person name="Amirebrahimi M."/>
            <person name="Brakel J."/>
            <person name="Bostroem C."/>
            <person name="Chovatia M."/>
            <person name="Grimwood J."/>
            <person name="Jenkins J.W."/>
            <person name="Jueterbock A."/>
            <person name="Mraz A."/>
            <person name="Stam W.T."/>
            <person name="Tice H."/>
            <person name="Bornberg-Bauer E."/>
            <person name="Green P.J."/>
            <person name="Pearson G.A."/>
            <person name="Procaccini G."/>
            <person name="Duarte C.M."/>
            <person name="Schmutz J."/>
            <person name="Reusch T.B.H."/>
            <person name="Van de Peer Y."/>
        </authorList>
    </citation>
    <scope>NUCLEOTIDE SEQUENCE [LARGE SCALE GENOMIC DNA]</scope>
    <source>
        <strain evidence="11">cv. Finnish</strain>
    </source>
</reference>
<comment type="caution">
    <text evidence="10">The sequence shown here is derived from an EMBL/GenBank/DDBJ whole genome shotgun (WGS) entry which is preliminary data.</text>
</comment>
<evidence type="ECO:0000313" key="10">
    <source>
        <dbReference type="EMBL" id="KMZ74347.1"/>
    </source>
</evidence>
<feature type="domain" description="Casparian strip membrane protein" evidence="9">
    <location>
        <begin position="16"/>
        <end position="159"/>
    </location>
</feature>
<dbReference type="PANTHER" id="PTHR33573">
    <property type="entry name" value="CASP-LIKE PROTEIN 4A4"/>
    <property type="match status" value="1"/>
</dbReference>
<comment type="subunit">
    <text evidence="3 8">Homodimer and heterodimers.</text>
</comment>
<feature type="transmembrane region" description="Helical" evidence="8">
    <location>
        <begin position="155"/>
        <end position="177"/>
    </location>
</feature>
<feature type="transmembrane region" description="Helical" evidence="8">
    <location>
        <begin position="22"/>
        <end position="43"/>
    </location>
</feature>
<evidence type="ECO:0000256" key="3">
    <source>
        <dbReference type="ARBA" id="ARBA00011489"/>
    </source>
</evidence>
<protein>
    <recommendedName>
        <fullName evidence="8">CASP-like protein</fullName>
    </recommendedName>
</protein>
<dbReference type="OrthoDB" id="689701at2759"/>
<evidence type="ECO:0000256" key="2">
    <source>
        <dbReference type="ARBA" id="ARBA00007651"/>
    </source>
</evidence>
<dbReference type="OMA" id="KVRMAGK"/>
<evidence type="ECO:0000313" key="11">
    <source>
        <dbReference type="Proteomes" id="UP000036987"/>
    </source>
</evidence>
<keyword evidence="5 8" id="KW-0812">Transmembrane</keyword>
<comment type="similarity">
    <text evidence="2 8">Belongs to the Casparian strip membrane proteins (CASP) family.</text>
</comment>
<dbReference type="InterPro" id="IPR006459">
    <property type="entry name" value="CASP/CASPL"/>
</dbReference>
<feature type="transmembrane region" description="Helical" evidence="8">
    <location>
        <begin position="63"/>
        <end position="88"/>
    </location>
</feature>
<accession>A0A0K9Q1E3</accession>
<evidence type="ECO:0000256" key="8">
    <source>
        <dbReference type="RuleBase" id="RU361233"/>
    </source>
</evidence>
<proteinExistence type="inferred from homology"/>
<gene>
    <name evidence="10" type="ORF">ZOSMA_12G00310</name>
</gene>
<evidence type="ECO:0000256" key="5">
    <source>
        <dbReference type="ARBA" id="ARBA00022692"/>
    </source>
</evidence>
<organism evidence="10 11">
    <name type="scientific">Zostera marina</name>
    <name type="common">Eelgrass</name>
    <dbReference type="NCBI Taxonomy" id="29655"/>
    <lineage>
        <taxon>Eukaryota</taxon>
        <taxon>Viridiplantae</taxon>
        <taxon>Streptophyta</taxon>
        <taxon>Embryophyta</taxon>
        <taxon>Tracheophyta</taxon>
        <taxon>Spermatophyta</taxon>
        <taxon>Magnoliopsida</taxon>
        <taxon>Liliopsida</taxon>
        <taxon>Zosteraceae</taxon>
        <taxon>Zostera</taxon>
    </lineage>
</organism>
<evidence type="ECO:0000256" key="7">
    <source>
        <dbReference type="ARBA" id="ARBA00023136"/>
    </source>
</evidence>
<keyword evidence="11" id="KW-1185">Reference proteome</keyword>